<organism evidence="1 2">
    <name type="scientific">Tectimicrobiota bacterium</name>
    <dbReference type="NCBI Taxonomy" id="2528274"/>
    <lineage>
        <taxon>Bacteria</taxon>
        <taxon>Pseudomonadati</taxon>
        <taxon>Nitrospinota/Tectimicrobiota group</taxon>
        <taxon>Candidatus Tectimicrobiota</taxon>
    </lineage>
</organism>
<feature type="non-terminal residue" evidence="1">
    <location>
        <position position="193"/>
    </location>
</feature>
<proteinExistence type="predicted"/>
<name>A0A932FYD0_UNCTE</name>
<comment type="caution">
    <text evidence="1">The sequence shown here is derived from an EMBL/GenBank/DDBJ whole genome shotgun (WGS) entry which is preliminary data.</text>
</comment>
<gene>
    <name evidence="1" type="ORF">HYY20_05630</name>
</gene>
<reference evidence="1" key="1">
    <citation type="submission" date="2020-07" db="EMBL/GenBank/DDBJ databases">
        <title>Huge and variable diversity of episymbiotic CPR bacteria and DPANN archaea in groundwater ecosystems.</title>
        <authorList>
            <person name="He C.Y."/>
            <person name="Keren R."/>
            <person name="Whittaker M."/>
            <person name="Farag I.F."/>
            <person name="Doudna J."/>
            <person name="Cate J.H.D."/>
            <person name="Banfield J.F."/>
        </authorList>
    </citation>
    <scope>NUCLEOTIDE SEQUENCE</scope>
    <source>
        <strain evidence="1">NC_groundwater_672_Ag_B-0.1um_62_36</strain>
    </source>
</reference>
<evidence type="ECO:0000313" key="2">
    <source>
        <dbReference type="Proteomes" id="UP000769766"/>
    </source>
</evidence>
<accession>A0A932FYD0</accession>
<sequence>MPTPFPGMDPYLERPGLWPDVHNRLITTIADALAPGLRPRYYIAIEERTYLAEPEELVFVGRPGAAVVGRRAPGPEVPWLEAGGGVLTVEVPIPDRVRETYLEVREAPGGDVVTAVEILSPTNKRPGEGRRLYEEKRLLLLGTRTHLVEIDLLRAGAPMPLRGDGRAAPYRILVSRSPRRPRADLYVLGVRQP</sequence>
<evidence type="ECO:0000313" key="1">
    <source>
        <dbReference type="EMBL" id="MBI2876344.1"/>
    </source>
</evidence>
<dbReference type="Pfam" id="PF13267">
    <property type="entry name" value="DUF4058"/>
    <property type="match status" value="1"/>
</dbReference>
<dbReference type="Proteomes" id="UP000769766">
    <property type="component" value="Unassembled WGS sequence"/>
</dbReference>
<dbReference type="EMBL" id="JACPRF010000173">
    <property type="protein sequence ID" value="MBI2876344.1"/>
    <property type="molecule type" value="Genomic_DNA"/>
</dbReference>
<dbReference type="AlphaFoldDB" id="A0A932FYD0"/>
<dbReference type="InterPro" id="IPR025132">
    <property type="entry name" value="DUF4058"/>
</dbReference>
<protein>
    <submittedName>
        <fullName evidence="1">DUF4058 family protein</fullName>
    </submittedName>
</protein>